<evidence type="ECO:0000256" key="1">
    <source>
        <dbReference type="ARBA" id="ARBA00008213"/>
    </source>
</evidence>
<dbReference type="InterPro" id="IPR036805">
    <property type="entry name" value="Tscrpt_elong_fac_GreA/B_N_sf"/>
</dbReference>
<dbReference type="RefSeq" id="WP_158052307.1">
    <property type="nucleotide sequence ID" value="NZ_WBKB01000004.1"/>
</dbReference>
<dbReference type="GO" id="GO:0003746">
    <property type="term" value="F:translation elongation factor activity"/>
    <property type="evidence" value="ECO:0007669"/>
    <property type="project" value="UniProtKB-KW"/>
</dbReference>
<keyword evidence="5 8" id="KW-0804">Transcription</keyword>
<dbReference type="FunFam" id="1.10.287.180:FF:000001">
    <property type="entry name" value="Transcription elongation factor GreA"/>
    <property type="match status" value="1"/>
</dbReference>
<dbReference type="PROSITE" id="PS00829">
    <property type="entry name" value="GREAB_1"/>
    <property type="match status" value="1"/>
</dbReference>
<dbReference type="GO" id="GO:0032784">
    <property type="term" value="P:regulation of DNA-templated transcription elongation"/>
    <property type="evidence" value="ECO:0007669"/>
    <property type="project" value="UniProtKB-UniRule"/>
</dbReference>
<dbReference type="NCBIfam" id="NF001262">
    <property type="entry name" value="PRK00226.1-3"/>
    <property type="match status" value="1"/>
</dbReference>
<dbReference type="OrthoDB" id="9797227at2"/>
<evidence type="ECO:0000313" key="11">
    <source>
        <dbReference type="EMBL" id="KAB1643258.1"/>
    </source>
</evidence>
<dbReference type="Pfam" id="PF03449">
    <property type="entry name" value="GreA_GreB_N"/>
    <property type="match status" value="1"/>
</dbReference>
<comment type="similarity">
    <text evidence="1 8">Belongs to the GreA/GreB family.</text>
</comment>
<keyword evidence="8" id="KW-0175">Coiled coil</keyword>
<evidence type="ECO:0000259" key="9">
    <source>
        <dbReference type="Pfam" id="PF01272"/>
    </source>
</evidence>
<evidence type="ECO:0000313" key="12">
    <source>
        <dbReference type="Proteomes" id="UP000433493"/>
    </source>
</evidence>
<dbReference type="SUPFAM" id="SSF46557">
    <property type="entry name" value="GreA transcript cleavage protein, N-terminal domain"/>
    <property type="match status" value="1"/>
</dbReference>
<keyword evidence="11" id="KW-0648">Protein biosynthesis</keyword>
<keyword evidence="11" id="KW-0251">Elongation factor</keyword>
<evidence type="ECO:0000256" key="5">
    <source>
        <dbReference type="ARBA" id="ARBA00023163"/>
    </source>
</evidence>
<comment type="caution">
    <text evidence="11">The sequence shown here is derived from an EMBL/GenBank/DDBJ whole genome shotgun (WGS) entry which is preliminary data.</text>
</comment>
<name>A0A7J5BCH5_9MICO</name>
<dbReference type="PIRSF" id="PIRSF006092">
    <property type="entry name" value="GreA_GreB"/>
    <property type="match status" value="1"/>
</dbReference>
<feature type="domain" description="Transcription elongation factor GreA/GreB N-terminal" evidence="10">
    <location>
        <begin position="9"/>
        <end position="78"/>
    </location>
</feature>
<evidence type="ECO:0000259" key="10">
    <source>
        <dbReference type="Pfam" id="PF03449"/>
    </source>
</evidence>
<keyword evidence="4 8" id="KW-0238">DNA-binding</keyword>
<accession>A0A7J5BCH5</accession>
<dbReference type="Pfam" id="PF01272">
    <property type="entry name" value="GreA_GreB"/>
    <property type="match status" value="1"/>
</dbReference>
<evidence type="ECO:0000256" key="6">
    <source>
        <dbReference type="ARBA" id="ARBA00024916"/>
    </source>
</evidence>
<evidence type="ECO:0000256" key="7">
    <source>
        <dbReference type="ARBA" id="ARBA00030776"/>
    </source>
</evidence>
<evidence type="ECO:0000256" key="4">
    <source>
        <dbReference type="ARBA" id="ARBA00023125"/>
    </source>
</evidence>
<reference evidence="11 12" key="1">
    <citation type="submission" date="2019-09" db="EMBL/GenBank/DDBJ databases">
        <title>Phylogeny of genus Pseudoclavibacter and closely related genus.</title>
        <authorList>
            <person name="Li Y."/>
        </authorList>
    </citation>
    <scope>NUCLEOTIDE SEQUENCE [LARGE SCALE GENOMIC DNA]</scope>
    <source>
        <strain evidence="11 12">KCTC 13959</strain>
    </source>
</reference>
<dbReference type="InterPro" id="IPR036953">
    <property type="entry name" value="GreA/GreB_C_sf"/>
</dbReference>
<dbReference type="Proteomes" id="UP000433493">
    <property type="component" value="Unassembled WGS sequence"/>
</dbReference>
<dbReference type="SUPFAM" id="SSF54534">
    <property type="entry name" value="FKBP-like"/>
    <property type="match status" value="1"/>
</dbReference>
<dbReference type="Gene3D" id="1.10.287.180">
    <property type="entry name" value="Transcription elongation factor, GreA/GreB, N-terminal domain"/>
    <property type="match status" value="1"/>
</dbReference>
<feature type="domain" description="Transcription elongation factor GreA/GreB C-terminal" evidence="9">
    <location>
        <begin position="84"/>
        <end position="158"/>
    </location>
</feature>
<keyword evidence="12" id="KW-1185">Reference proteome</keyword>
<dbReference type="AlphaFoldDB" id="A0A7J5BCH5"/>
<evidence type="ECO:0000256" key="2">
    <source>
        <dbReference type="ARBA" id="ARBA00013729"/>
    </source>
</evidence>
<dbReference type="PANTHER" id="PTHR30437">
    <property type="entry name" value="TRANSCRIPTION ELONGATION FACTOR GREA"/>
    <property type="match status" value="1"/>
</dbReference>
<sequence>MTAQSDSTWLTQEAFDRLKEEHEWLSSTRRQEITKEIQEAREDGDLKENAGYHAAREEQGRIEARITELERMLKTAVVAEAPKANGKVVLGTVVTAKIGPREQKFLFASPELESQTELRVFSPESPIGQAIDGLKVGAATSYAAPNGSTINVEVLDVETFRS</sequence>
<organism evidence="11 12">
    <name type="scientific">Gulosibacter chungangensis</name>
    <dbReference type="NCBI Taxonomy" id="979746"/>
    <lineage>
        <taxon>Bacteria</taxon>
        <taxon>Bacillati</taxon>
        <taxon>Actinomycetota</taxon>
        <taxon>Actinomycetes</taxon>
        <taxon>Micrococcales</taxon>
        <taxon>Microbacteriaceae</taxon>
        <taxon>Gulosibacter</taxon>
    </lineage>
</organism>
<feature type="coiled-coil region" evidence="8">
    <location>
        <begin position="30"/>
        <end position="72"/>
    </location>
</feature>
<evidence type="ECO:0000256" key="3">
    <source>
        <dbReference type="ARBA" id="ARBA00023015"/>
    </source>
</evidence>
<dbReference type="InterPro" id="IPR001437">
    <property type="entry name" value="Tscrpt_elong_fac_GreA/B_C"/>
</dbReference>
<dbReference type="GO" id="GO:0006354">
    <property type="term" value="P:DNA-templated transcription elongation"/>
    <property type="evidence" value="ECO:0007669"/>
    <property type="project" value="TreeGrafter"/>
</dbReference>
<dbReference type="GO" id="GO:0003677">
    <property type="term" value="F:DNA binding"/>
    <property type="evidence" value="ECO:0007669"/>
    <property type="project" value="UniProtKB-UniRule"/>
</dbReference>
<proteinExistence type="inferred from homology"/>
<comment type="function">
    <text evidence="6 8">Necessary for efficient RNA polymerase transcription elongation past template-encoded arresting sites. The arresting sites in DNA have the property of trapping a certain fraction of elongating RNA polymerases that pass through, resulting in locked ternary complexes. Cleavage of the nascent transcript by cleavage factors such as GreA or GreB allows the resumption of elongation from the new 3'terminus. GreA releases sequences of 2 to 3 nucleotides.</text>
</comment>
<evidence type="ECO:0000256" key="8">
    <source>
        <dbReference type="HAMAP-Rule" id="MF_00105"/>
    </source>
</evidence>
<protein>
    <recommendedName>
        <fullName evidence="2 8">Transcription elongation factor GreA</fullName>
    </recommendedName>
    <alternativeName>
        <fullName evidence="7 8">Transcript cleavage factor GreA</fullName>
    </alternativeName>
</protein>
<dbReference type="InterPro" id="IPR018151">
    <property type="entry name" value="TF_GreA/GreB_CS"/>
</dbReference>
<dbReference type="HAMAP" id="MF_00105">
    <property type="entry name" value="GreA_GreB"/>
    <property type="match status" value="1"/>
</dbReference>
<dbReference type="PANTHER" id="PTHR30437:SF4">
    <property type="entry name" value="TRANSCRIPTION ELONGATION FACTOR GREA"/>
    <property type="match status" value="1"/>
</dbReference>
<gene>
    <name evidence="8 11" type="primary">greA</name>
    <name evidence="11" type="ORF">F8O05_08560</name>
</gene>
<dbReference type="InterPro" id="IPR028624">
    <property type="entry name" value="Tscrpt_elong_fac_GreA/B"/>
</dbReference>
<dbReference type="InterPro" id="IPR022691">
    <property type="entry name" value="Tscrpt_elong_fac_GreA/B_N"/>
</dbReference>
<dbReference type="InterPro" id="IPR023459">
    <property type="entry name" value="Tscrpt_elong_fac_GreA/B_fam"/>
</dbReference>
<dbReference type="EMBL" id="WBKB01000004">
    <property type="protein sequence ID" value="KAB1643258.1"/>
    <property type="molecule type" value="Genomic_DNA"/>
</dbReference>
<dbReference type="Gene3D" id="3.10.50.30">
    <property type="entry name" value="Transcription elongation factor, GreA/GreB, C-terminal domain"/>
    <property type="match status" value="1"/>
</dbReference>
<dbReference type="GO" id="GO:0070063">
    <property type="term" value="F:RNA polymerase binding"/>
    <property type="evidence" value="ECO:0007669"/>
    <property type="project" value="InterPro"/>
</dbReference>
<keyword evidence="3 8" id="KW-0805">Transcription regulation</keyword>